<proteinExistence type="predicted"/>
<feature type="compositionally biased region" description="Polar residues" evidence="1">
    <location>
        <begin position="20"/>
        <end position="34"/>
    </location>
</feature>
<evidence type="ECO:0000313" key="3">
    <source>
        <dbReference type="EMBL" id="MEQ2193686.1"/>
    </source>
</evidence>
<dbReference type="InterPro" id="IPR043640">
    <property type="entry name" value="AF4/FMR2_CHD"/>
</dbReference>
<evidence type="ECO:0000313" key="4">
    <source>
        <dbReference type="Proteomes" id="UP001434883"/>
    </source>
</evidence>
<feature type="compositionally biased region" description="Polar residues" evidence="1">
    <location>
        <begin position="47"/>
        <end position="65"/>
    </location>
</feature>
<evidence type="ECO:0000256" key="1">
    <source>
        <dbReference type="SAM" id="MobiDB-lite"/>
    </source>
</evidence>
<feature type="region of interest" description="Disordered" evidence="1">
    <location>
        <begin position="1"/>
        <end position="119"/>
    </location>
</feature>
<dbReference type="EMBL" id="JAHRIN010008619">
    <property type="protein sequence ID" value="MEQ2193686.1"/>
    <property type="molecule type" value="Genomic_DNA"/>
</dbReference>
<feature type="non-terminal residue" evidence="3">
    <location>
        <position position="1"/>
    </location>
</feature>
<accession>A0ABV0QE23</accession>
<dbReference type="Proteomes" id="UP001434883">
    <property type="component" value="Unassembled WGS sequence"/>
</dbReference>
<feature type="domain" description="AF4/FMR2 C-terminal homology" evidence="2">
    <location>
        <begin position="123"/>
        <end position="154"/>
    </location>
</feature>
<gene>
    <name evidence="3" type="ORF">XENOCAPTIV_009659</name>
</gene>
<protein>
    <recommendedName>
        <fullName evidence="2">AF4/FMR2 C-terminal homology domain-containing protein</fullName>
    </recommendedName>
</protein>
<keyword evidence="4" id="KW-1185">Reference proteome</keyword>
<comment type="caution">
    <text evidence="3">The sequence shown here is derived from an EMBL/GenBank/DDBJ whole genome shotgun (WGS) entry which is preliminary data.</text>
</comment>
<dbReference type="Pfam" id="PF18876">
    <property type="entry name" value="AFF4_CHD"/>
    <property type="match status" value="1"/>
</dbReference>
<sequence length="269" mass="30804">VRVETKSPPKKKAKLENKDTSLSCASVKVESSNKPGKEQKKAKKTSQDPATSKNSTKASKVQNHCSAKVLETNKEKVMDKDSQKHKKIKGKHPNASLQKKVKTPKSNLGVPSMSQAQRGAVGNRSLLRFDKRQYPVNHYIKEAKKLKHKADAEVSLHYFNCTTQQCLWLPYYSHILLCLCSQISLVKLSPTWKQPCSLLRAALPWRMIPRFQCLPIRCLQRQWSFSSKTSYLCNTFFRGFGVYYTWRKTLSQSADSQYFSLGHEIFLQM</sequence>
<feature type="compositionally biased region" description="Basic and acidic residues" evidence="1">
    <location>
        <begin position="71"/>
        <end position="82"/>
    </location>
</feature>
<name>A0ABV0QE23_9TELE</name>
<evidence type="ECO:0000259" key="2">
    <source>
        <dbReference type="Pfam" id="PF18876"/>
    </source>
</evidence>
<organism evidence="3 4">
    <name type="scientific">Xenoophorus captivus</name>
    <dbReference type="NCBI Taxonomy" id="1517983"/>
    <lineage>
        <taxon>Eukaryota</taxon>
        <taxon>Metazoa</taxon>
        <taxon>Chordata</taxon>
        <taxon>Craniata</taxon>
        <taxon>Vertebrata</taxon>
        <taxon>Euteleostomi</taxon>
        <taxon>Actinopterygii</taxon>
        <taxon>Neopterygii</taxon>
        <taxon>Teleostei</taxon>
        <taxon>Neoteleostei</taxon>
        <taxon>Acanthomorphata</taxon>
        <taxon>Ovalentaria</taxon>
        <taxon>Atherinomorphae</taxon>
        <taxon>Cyprinodontiformes</taxon>
        <taxon>Goodeidae</taxon>
        <taxon>Xenoophorus</taxon>
    </lineage>
</organism>
<feature type="compositionally biased region" description="Basic residues" evidence="1">
    <location>
        <begin position="83"/>
        <end position="92"/>
    </location>
</feature>
<reference evidence="3 4" key="1">
    <citation type="submission" date="2021-06" db="EMBL/GenBank/DDBJ databases">
        <authorList>
            <person name="Palmer J.M."/>
        </authorList>
    </citation>
    <scope>NUCLEOTIDE SEQUENCE [LARGE SCALE GENOMIC DNA]</scope>
    <source>
        <strain evidence="3 4">XC_2019</strain>
        <tissue evidence="3">Muscle</tissue>
    </source>
</reference>